<name>A0ABT3CZM1_9BACT</name>
<evidence type="ECO:0000256" key="1">
    <source>
        <dbReference type="SAM" id="SignalP"/>
    </source>
</evidence>
<gene>
    <name evidence="2" type="ORF">N7U62_19990</name>
</gene>
<reference evidence="2 3" key="1">
    <citation type="submission" date="2022-10" db="EMBL/GenBank/DDBJ databases">
        <title>Comparative genomics and taxonomic characterization of three novel marine species of genus Reichenbachiella exhibiting antioxidant and polysaccharide degradation activities.</title>
        <authorList>
            <person name="Muhammad N."/>
            <person name="Lee Y.-J."/>
            <person name="Ko J."/>
            <person name="Kim S.-G."/>
        </authorList>
    </citation>
    <scope>NUCLEOTIDE SEQUENCE [LARGE SCALE GENOMIC DNA]</scope>
    <source>
        <strain evidence="2 3">ABR2-5</strain>
    </source>
</reference>
<dbReference type="InterPro" id="IPR021314">
    <property type="entry name" value="DUF2911"/>
</dbReference>
<accession>A0ABT3CZM1</accession>
<comment type="caution">
    <text evidence="2">The sequence shown here is derived from an EMBL/GenBank/DDBJ whole genome shotgun (WGS) entry which is preliminary data.</text>
</comment>
<keyword evidence="3" id="KW-1185">Reference proteome</keyword>
<keyword evidence="1" id="KW-0732">Signal</keyword>
<dbReference type="EMBL" id="JAOYOD010000001">
    <property type="protein sequence ID" value="MCV9388969.1"/>
    <property type="molecule type" value="Genomic_DNA"/>
</dbReference>
<feature type="chain" id="PRO_5046979654" evidence="1">
    <location>
        <begin position="25"/>
        <end position="171"/>
    </location>
</feature>
<protein>
    <submittedName>
        <fullName evidence="2">DUF2911 domain-containing protein</fullName>
    </submittedName>
</protein>
<proteinExistence type="predicted"/>
<dbReference type="Pfam" id="PF11138">
    <property type="entry name" value="DUF2911"/>
    <property type="match status" value="1"/>
</dbReference>
<sequence>MLKKSIFLSTLVLSVLFLSQLSYAQEAPKASPFKSTSAEVNGKTVTIEYSAPSKKDRKIWGGLVPYGKVWRTGANEATTLEVSADVKVAGKDLKKGKYAIFTIPNQDKWTVIINKNPNQWGAYSYKEAENLFSFEVKPKKSSLQEMFSITVSPEGLVTMAWDELKVEFTIQ</sequence>
<dbReference type="Proteomes" id="UP001300692">
    <property type="component" value="Unassembled WGS sequence"/>
</dbReference>
<dbReference type="RefSeq" id="WP_264139873.1">
    <property type="nucleotide sequence ID" value="NZ_JAOYOD010000001.1"/>
</dbReference>
<organism evidence="2 3">
    <name type="scientific">Reichenbachiella ulvae</name>
    <dbReference type="NCBI Taxonomy" id="2980104"/>
    <lineage>
        <taxon>Bacteria</taxon>
        <taxon>Pseudomonadati</taxon>
        <taxon>Bacteroidota</taxon>
        <taxon>Cytophagia</taxon>
        <taxon>Cytophagales</taxon>
        <taxon>Reichenbachiellaceae</taxon>
        <taxon>Reichenbachiella</taxon>
    </lineage>
</organism>
<evidence type="ECO:0000313" key="3">
    <source>
        <dbReference type="Proteomes" id="UP001300692"/>
    </source>
</evidence>
<evidence type="ECO:0000313" key="2">
    <source>
        <dbReference type="EMBL" id="MCV9388969.1"/>
    </source>
</evidence>
<feature type="signal peptide" evidence="1">
    <location>
        <begin position="1"/>
        <end position="24"/>
    </location>
</feature>